<dbReference type="Proteomes" id="UP000630718">
    <property type="component" value="Unassembled WGS sequence"/>
</dbReference>
<evidence type="ECO:0000313" key="3">
    <source>
        <dbReference type="Proteomes" id="UP000630718"/>
    </source>
</evidence>
<evidence type="ECO:0000256" key="1">
    <source>
        <dbReference type="SAM" id="MobiDB-lite"/>
    </source>
</evidence>
<name>A0A919E6Q9_9ACTN</name>
<feature type="compositionally biased region" description="Polar residues" evidence="1">
    <location>
        <begin position="116"/>
        <end position="125"/>
    </location>
</feature>
<dbReference type="EMBL" id="BNBI01000010">
    <property type="protein sequence ID" value="GHF17683.1"/>
    <property type="molecule type" value="Genomic_DNA"/>
</dbReference>
<dbReference type="AlphaFoldDB" id="A0A919E6Q9"/>
<reference evidence="2" key="1">
    <citation type="journal article" date="2014" name="Int. J. Syst. Evol. Microbiol.">
        <title>Complete genome sequence of Corynebacterium casei LMG S-19264T (=DSM 44701T), isolated from a smear-ripened cheese.</title>
        <authorList>
            <consortium name="US DOE Joint Genome Institute (JGI-PGF)"/>
            <person name="Walter F."/>
            <person name="Albersmeier A."/>
            <person name="Kalinowski J."/>
            <person name="Ruckert C."/>
        </authorList>
    </citation>
    <scope>NUCLEOTIDE SEQUENCE</scope>
    <source>
        <strain evidence="2">JCM 4477</strain>
    </source>
</reference>
<feature type="compositionally biased region" description="Pro residues" evidence="1">
    <location>
        <begin position="151"/>
        <end position="162"/>
    </location>
</feature>
<proteinExistence type="predicted"/>
<sequence>MLATLLITMGNASQDPASVARKATIAWISVRATISTARTAAVRTGSGSRRRRAGSSTHNGRYPCPARPRSPASRRTPGPAAGILRSGARGPRRAPGRTVPLSSGASRRPTVPITVSLPTAGQTASPVPKDPTPLWLPGSHRFTPHGRGMRPPWPIPPPSPEQ</sequence>
<feature type="region of interest" description="Disordered" evidence="1">
    <location>
        <begin position="38"/>
        <end position="162"/>
    </location>
</feature>
<gene>
    <name evidence="2" type="ORF">GCM10018772_48720</name>
</gene>
<protein>
    <submittedName>
        <fullName evidence="2">Uncharacterized protein</fullName>
    </submittedName>
</protein>
<comment type="caution">
    <text evidence="2">The sequence shown here is derived from an EMBL/GenBank/DDBJ whole genome shotgun (WGS) entry which is preliminary data.</text>
</comment>
<feature type="compositionally biased region" description="Low complexity" evidence="1">
    <location>
        <begin position="67"/>
        <end position="82"/>
    </location>
</feature>
<reference evidence="2" key="2">
    <citation type="submission" date="2020-09" db="EMBL/GenBank/DDBJ databases">
        <authorList>
            <person name="Sun Q."/>
            <person name="Ohkuma M."/>
        </authorList>
    </citation>
    <scope>NUCLEOTIDE SEQUENCE</scope>
    <source>
        <strain evidence="2">JCM 4477</strain>
    </source>
</reference>
<evidence type="ECO:0000313" key="2">
    <source>
        <dbReference type="EMBL" id="GHF17683.1"/>
    </source>
</evidence>
<organism evidence="2 3">
    <name type="scientific">Streptomyces fumanus</name>
    <dbReference type="NCBI Taxonomy" id="67302"/>
    <lineage>
        <taxon>Bacteria</taxon>
        <taxon>Bacillati</taxon>
        <taxon>Actinomycetota</taxon>
        <taxon>Actinomycetes</taxon>
        <taxon>Kitasatosporales</taxon>
        <taxon>Streptomycetaceae</taxon>
        <taxon>Streptomyces</taxon>
    </lineage>
</organism>
<accession>A0A919E6Q9</accession>
<keyword evidence="3" id="KW-1185">Reference proteome</keyword>